<evidence type="ECO:0000256" key="1">
    <source>
        <dbReference type="ARBA" id="ARBA00022630"/>
    </source>
</evidence>
<accession>A0AAE9L771</accession>
<dbReference type="EMBL" id="CP097770">
    <property type="protein sequence ID" value="URJ49204.1"/>
    <property type="molecule type" value="Genomic_DNA"/>
</dbReference>
<dbReference type="GO" id="GO:0016491">
    <property type="term" value="F:oxidoreductase activity"/>
    <property type="evidence" value="ECO:0007669"/>
    <property type="project" value="UniProtKB-KW"/>
</dbReference>
<dbReference type="SUPFAM" id="SSF51395">
    <property type="entry name" value="FMN-linked oxidoreductases"/>
    <property type="match status" value="1"/>
</dbReference>
<keyword evidence="1" id="KW-0285">Flavoprotein</keyword>
<dbReference type="InterPro" id="IPR013785">
    <property type="entry name" value="Aldolase_TIM"/>
</dbReference>
<proteinExistence type="predicted"/>
<dbReference type="InterPro" id="IPR001155">
    <property type="entry name" value="OxRdtase_FMN_N"/>
</dbReference>
<dbReference type="GO" id="GO:0010181">
    <property type="term" value="F:FMN binding"/>
    <property type="evidence" value="ECO:0007669"/>
    <property type="project" value="InterPro"/>
</dbReference>
<organism evidence="4 5">
    <name type="scientific">Paenibacillus polymyxa</name>
    <name type="common">Bacillus polymyxa</name>
    <dbReference type="NCBI Taxonomy" id="1406"/>
    <lineage>
        <taxon>Bacteria</taxon>
        <taxon>Bacillati</taxon>
        <taxon>Bacillota</taxon>
        <taxon>Bacilli</taxon>
        <taxon>Bacillales</taxon>
        <taxon>Paenibacillaceae</taxon>
        <taxon>Paenibacillus</taxon>
    </lineage>
</organism>
<evidence type="ECO:0000256" key="2">
    <source>
        <dbReference type="ARBA" id="ARBA00023002"/>
    </source>
</evidence>
<dbReference type="InterPro" id="IPR051799">
    <property type="entry name" value="NADH_flavin_oxidoreductase"/>
</dbReference>
<keyword evidence="2" id="KW-0560">Oxidoreductase</keyword>
<dbReference type="PANTHER" id="PTHR43656:SF2">
    <property type="entry name" value="BINDING OXIDOREDUCTASE, PUTATIVE (AFU_ORTHOLOGUE AFUA_2G08260)-RELATED"/>
    <property type="match status" value="1"/>
</dbReference>
<feature type="domain" description="NADH:flavin oxidoreductase/NADH oxidase N-terminal" evidence="3">
    <location>
        <begin position="7"/>
        <end position="344"/>
    </location>
</feature>
<dbReference type="Pfam" id="PF00724">
    <property type="entry name" value="Oxidored_FMN"/>
    <property type="match status" value="1"/>
</dbReference>
<sequence>MKEKYSKLFENYMLKDGITLKNRLVMAPMTTWSSNGDATISDAEADYYRERVKGVGLVITGCTHVAANGLGFSGEFASYDDQFVPSLKKLAAAAKSGGAPAILQIFHAGNKAIPELIPNADVVSSSALQTETTAFTEGHVQPRELPHEEILEIIEAFGEATRRAIEVGFDGVEIHGAHGFLIQNFFSPLFNQRIDMWGGSLENRMRFPLAIVEKINQVIKQHASKPFVLGFRISPEESQEGGLRIQDTYALIDRLIDEKVDYVHASLSNVLSSKPMGSQDEDTIAQAIVKHVNGRIPVLAAGFLRTPDDVDKALDMGLPLPVIGQALVMNPNWVELVQSGREDEIDVELKVSKVEQIRLPEKMWTAIKGTPGWFVISE</sequence>
<evidence type="ECO:0000259" key="3">
    <source>
        <dbReference type="Pfam" id="PF00724"/>
    </source>
</evidence>
<reference evidence="4" key="1">
    <citation type="submission" date="2022-11" db="EMBL/GenBank/DDBJ databases">
        <authorList>
            <person name="Vasilchenko N.G."/>
            <person name="Prazdnova E.V."/>
            <person name="Gorovtsov A.V."/>
            <person name="Chistyakov V.A."/>
            <person name="Pak M.L."/>
        </authorList>
    </citation>
    <scope>NUCLEOTIDE SEQUENCE</scope>
    <source>
        <strain evidence="4">R 4.5</strain>
    </source>
</reference>
<evidence type="ECO:0000313" key="5">
    <source>
        <dbReference type="Proteomes" id="UP001055784"/>
    </source>
</evidence>
<dbReference type="CDD" id="cd04735">
    <property type="entry name" value="OYE_like_4_FMN"/>
    <property type="match status" value="1"/>
</dbReference>
<evidence type="ECO:0000313" key="4">
    <source>
        <dbReference type="EMBL" id="URJ49204.1"/>
    </source>
</evidence>
<dbReference type="RefSeq" id="WP_250259784.1">
    <property type="nucleotide sequence ID" value="NZ_CP097769.1"/>
</dbReference>
<dbReference type="Gene3D" id="3.20.20.70">
    <property type="entry name" value="Aldolase class I"/>
    <property type="match status" value="1"/>
</dbReference>
<name>A0AAE9L771_PAEPO</name>
<dbReference type="AlphaFoldDB" id="A0AAE9L771"/>
<gene>
    <name evidence="4" type="ORF">MF626_003547</name>
</gene>
<dbReference type="Proteomes" id="UP001055784">
    <property type="component" value="Chromosome"/>
</dbReference>
<dbReference type="PANTHER" id="PTHR43656">
    <property type="entry name" value="BINDING OXIDOREDUCTASE, PUTATIVE (AFU_ORTHOLOGUE AFUA_2G08260)-RELATED"/>
    <property type="match status" value="1"/>
</dbReference>
<protein>
    <submittedName>
        <fullName evidence="4">NADH-dependent flavin oxidoreductase</fullName>
    </submittedName>
</protein>